<proteinExistence type="predicted"/>
<dbReference type="AlphaFoldDB" id="A0A2N5NI25"/>
<dbReference type="GO" id="GO:0003677">
    <property type="term" value="F:DNA binding"/>
    <property type="evidence" value="ECO:0007669"/>
    <property type="project" value="InterPro"/>
</dbReference>
<dbReference type="GO" id="GO:0042173">
    <property type="term" value="P:regulation of sporulation resulting in formation of a cellular spore"/>
    <property type="evidence" value="ECO:0007669"/>
    <property type="project" value="InterPro"/>
</dbReference>
<dbReference type="Gene3D" id="1.10.10.10">
    <property type="entry name" value="Winged helix-like DNA-binding domain superfamily/Winged helix DNA-binding domain"/>
    <property type="match status" value="1"/>
</dbReference>
<dbReference type="GO" id="GO:0005737">
    <property type="term" value="C:cytoplasm"/>
    <property type="evidence" value="ECO:0007669"/>
    <property type="project" value="InterPro"/>
</dbReference>
<dbReference type="GO" id="GO:0003700">
    <property type="term" value="F:DNA-binding transcription factor activity"/>
    <property type="evidence" value="ECO:0007669"/>
    <property type="project" value="InterPro"/>
</dbReference>
<comment type="caution">
    <text evidence="2">The sequence shown here is derived from an EMBL/GenBank/DDBJ whole genome shotgun (WGS) entry which is preliminary data.</text>
</comment>
<dbReference type="Proteomes" id="UP000234849">
    <property type="component" value="Unassembled WGS sequence"/>
</dbReference>
<dbReference type="InterPro" id="IPR016032">
    <property type="entry name" value="Sig_transdc_resp-reg_C-effctor"/>
</dbReference>
<dbReference type="RefSeq" id="WP_101879702.1">
    <property type="nucleotide sequence ID" value="NZ_CACRUK010000042.1"/>
</dbReference>
<protein>
    <recommendedName>
        <fullName evidence="1">Sporulation initiation factor Spo0A C-terminal domain-containing protein</fullName>
    </recommendedName>
</protein>
<evidence type="ECO:0000313" key="3">
    <source>
        <dbReference type="Proteomes" id="UP000234849"/>
    </source>
</evidence>
<accession>A0A2N5NI25</accession>
<organism evidence="2 3">
    <name type="scientific">Mediterraneibacter gnavus</name>
    <name type="common">Ruminococcus gnavus</name>
    <dbReference type="NCBI Taxonomy" id="33038"/>
    <lineage>
        <taxon>Bacteria</taxon>
        <taxon>Bacillati</taxon>
        <taxon>Bacillota</taxon>
        <taxon>Clostridia</taxon>
        <taxon>Lachnospirales</taxon>
        <taxon>Lachnospiraceae</taxon>
        <taxon>Mediterraneibacter</taxon>
    </lineage>
</organism>
<reference evidence="2 3" key="1">
    <citation type="journal article" date="2017" name="Genome Med.">
        <title>A novel Ruminococcus gnavus clade enriched in inflammatory bowel disease patients.</title>
        <authorList>
            <person name="Hall A.B."/>
            <person name="Yassour M."/>
            <person name="Sauk J."/>
            <person name="Garner A."/>
            <person name="Jiang X."/>
            <person name="Arthur T."/>
            <person name="Lagoudas G.K."/>
            <person name="Vatanen T."/>
            <person name="Fornelos N."/>
            <person name="Wilson R."/>
            <person name="Bertha M."/>
            <person name="Cohen M."/>
            <person name="Garber J."/>
            <person name="Khalili H."/>
            <person name="Gevers D."/>
            <person name="Ananthakrishnan A.N."/>
            <person name="Kugathasan S."/>
            <person name="Lander E.S."/>
            <person name="Blainey P."/>
            <person name="Vlamakis H."/>
            <person name="Xavier R.J."/>
            <person name="Huttenhower C."/>
        </authorList>
    </citation>
    <scope>NUCLEOTIDE SEQUENCE [LARGE SCALE GENOMIC DNA]</scope>
    <source>
        <strain evidence="2 3">RJX1118</strain>
    </source>
</reference>
<dbReference type="SUPFAM" id="SSF46894">
    <property type="entry name" value="C-terminal effector domain of the bipartite response regulators"/>
    <property type="match status" value="1"/>
</dbReference>
<dbReference type="EMBL" id="NIHM01000010">
    <property type="protein sequence ID" value="PLT55008.1"/>
    <property type="molecule type" value="Genomic_DNA"/>
</dbReference>
<evidence type="ECO:0000259" key="1">
    <source>
        <dbReference type="Pfam" id="PF08769"/>
    </source>
</evidence>
<dbReference type="InterPro" id="IPR014879">
    <property type="entry name" value="Spo0A_C"/>
</dbReference>
<feature type="domain" description="Sporulation initiation factor Spo0A C-terminal" evidence="1">
    <location>
        <begin position="7"/>
        <end position="98"/>
    </location>
</feature>
<dbReference type="GO" id="GO:0005509">
    <property type="term" value="F:calcium ion binding"/>
    <property type="evidence" value="ECO:0007669"/>
    <property type="project" value="InterPro"/>
</dbReference>
<sequence length="153" mass="17991">MRDKTIDVLLQMGVPASIKGFTYICDAIELFDTDPYYPDGKICSLYFEIARLHETTASRVERAIRHAFEVALTKGDRDIVELYLDCEHTQNSNLLKTLYFRMQQEERKREKDFICSSSICEVKAQIYQEVVDLFSVEVEHFLEKMLSMSERHY</sequence>
<dbReference type="InterPro" id="IPR036388">
    <property type="entry name" value="WH-like_DNA-bd_sf"/>
</dbReference>
<evidence type="ECO:0000313" key="2">
    <source>
        <dbReference type="EMBL" id="PLT55008.1"/>
    </source>
</evidence>
<dbReference type="Pfam" id="PF08769">
    <property type="entry name" value="Spo0A_C"/>
    <property type="match status" value="1"/>
</dbReference>
<gene>
    <name evidence="2" type="ORF">CDL18_08760</name>
</gene>
<name>A0A2N5NI25_MEDGN</name>